<name>A0A8J3V7W8_9ACTN</name>
<evidence type="ECO:0000313" key="2">
    <source>
        <dbReference type="Proteomes" id="UP000605992"/>
    </source>
</evidence>
<evidence type="ECO:0000313" key="1">
    <source>
        <dbReference type="EMBL" id="GII57072.1"/>
    </source>
</evidence>
<dbReference type="Proteomes" id="UP000605992">
    <property type="component" value="Unassembled WGS sequence"/>
</dbReference>
<accession>A0A8J3V7W8</accession>
<dbReference type="EMBL" id="BOOR01000044">
    <property type="protein sequence ID" value="GII57072.1"/>
    <property type="molecule type" value="Genomic_DNA"/>
</dbReference>
<keyword evidence="2" id="KW-1185">Reference proteome</keyword>
<dbReference type="InterPro" id="IPR016024">
    <property type="entry name" value="ARM-type_fold"/>
</dbReference>
<dbReference type="Pfam" id="PF13646">
    <property type="entry name" value="HEAT_2"/>
    <property type="match status" value="1"/>
</dbReference>
<dbReference type="Gene3D" id="1.25.10.10">
    <property type="entry name" value="Leucine-rich Repeat Variant"/>
    <property type="match status" value="1"/>
</dbReference>
<proteinExistence type="predicted"/>
<protein>
    <recommendedName>
        <fullName evidence="3">HEAT repeat domain-containing protein</fullName>
    </recommendedName>
</protein>
<organism evidence="1 2">
    <name type="scientific">Planotetraspora thailandica</name>
    <dbReference type="NCBI Taxonomy" id="487172"/>
    <lineage>
        <taxon>Bacteria</taxon>
        <taxon>Bacillati</taxon>
        <taxon>Actinomycetota</taxon>
        <taxon>Actinomycetes</taxon>
        <taxon>Streptosporangiales</taxon>
        <taxon>Streptosporangiaceae</taxon>
        <taxon>Planotetraspora</taxon>
    </lineage>
</organism>
<reference evidence="1" key="1">
    <citation type="submission" date="2021-01" db="EMBL/GenBank/DDBJ databases">
        <title>Whole genome shotgun sequence of Planotetraspora thailandica NBRC 104271.</title>
        <authorList>
            <person name="Komaki H."/>
            <person name="Tamura T."/>
        </authorList>
    </citation>
    <scope>NUCLEOTIDE SEQUENCE</scope>
    <source>
        <strain evidence="1">NBRC 104271</strain>
    </source>
</reference>
<sequence length="517" mass="56441">MPHHSDQVRQLAEGDYPRAARDLIQDTIHRLVANAARGGRYDLDDLVRTLTGAASDAELAAGALDTVSSAGPKLWIDLDAASRPSFYGFTRLTRNQVTLDTPLAVALAACGPDGREREQALMHHAMRADPRLYPVAVIRMTDWAAAVRKRAEDVVTAILAHPDRATLLTVLSVALRISGRERGKHVIALVKDALLHADDATLAAVRQSGDLRSRRFAFQVSLEGGRMDELGLVAAALHENDIVTRTRCAEAVAAQAISARRFEILEELLGAASSPVRLEALTALVRLGRTGAGPRFLDDKASMVRLTAQWAVRRAGGDPVELYRRRLAERSEPRARGLLAGLGDCGTRADADLVLPYLSDSRPRVRAEAVRTLRRLDPTAGTPSLAGMLDDPAPVVVRNVVTALRTTGAEMPVDRLWELLDPSRPRHVRQAARALLGMRDTWSRVKADLILAADPDPVLSEHAVADLDNWRVRDSASVYSGPSEALRRELETLLAETEEIIGPGSTRMLHWILRVVR</sequence>
<dbReference type="SUPFAM" id="SSF48371">
    <property type="entry name" value="ARM repeat"/>
    <property type="match status" value="1"/>
</dbReference>
<evidence type="ECO:0008006" key="3">
    <source>
        <dbReference type="Google" id="ProtNLM"/>
    </source>
</evidence>
<dbReference type="AlphaFoldDB" id="A0A8J3V7W8"/>
<dbReference type="InterPro" id="IPR011989">
    <property type="entry name" value="ARM-like"/>
</dbReference>
<comment type="caution">
    <text evidence="1">The sequence shown here is derived from an EMBL/GenBank/DDBJ whole genome shotgun (WGS) entry which is preliminary data.</text>
</comment>
<gene>
    <name evidence="1" type="ORF">Pth03_54610</name>
</gene>
<dbReference type="RefSeq" id="WP_203947206.1">
    <property type="nucleotide sequence ID" value="NZ_BOOR01000044.1"/>
</dbReference>